<dbReference type="InterPro" id="IPR013120">
    <property type="entry name" value="FAR_NAD-bd"/>
</dbReference>
<dbReference type="EMBL" id="MU002613">
    <property type="protein sequence ID" value="KAF2785909.1"/>
    <property type="molecule type" value="Genomic_DNA"/>
</dbReference>
<evidence type="ECO:0000256" key="2">
    <source>
        <dbReference type="ARBA" id="ARBA00022553"/>
    </source>
</evidence>
<proteinExistence type="predicted"/>
<dbReference type="InterPro" id="IPR036291">
    <property type="entry name" value="NAD(P)-bd_dom_sf"/>
</dbReference>
<feature type="domain" description="Thioester reductase (TE)" evidence="3">
    <location>
        <begin position="31"/>
        <end position="268"/>
    </location>
</feature>
<organism evidence="4 5">
    <name type="scientific">Melanomma pulvis-pyrius CBS 109.77</name>
    <dbReference type="NCBI Taxonomy" id="1314802"/>
    <lineage>
        <taxon>Eukaryota</taxon>
        <taxon>Fungi</taxon>
        <taxon>Dikarya</taxon>
        <taxon>Ascomycota</taxon>
        <taxon>Pezizomycotina</taxon>
        <taxon>Dothideomycetes</taxon>
        <taxon>Pleosporomycetidae</taxon>
        <taxon>Pleosporales</taxon>
        <taxon>Melanommataceae</taxon>
        <taxon>Melanomma</taxon>
    </lineage>
</organism>
<dbReference type="Pfam" id="PF07993">
    <property type="entry name" value="NAD_binding_4"/>
    <property type="match status" value="1"/>
</dbReference>
<dbReference type="OrthoDB" id="429813at2759"/>
<gene>
    <name evidence="4" type="ORF">K505DRAFT_368689</name>
</gene>
<dbReference type="InterPro" id="IPR051414">
    <property type="entry name" value="Adenylate-forming_Reductase"/>
</dbReference>
<dbReference type="AlphaFoldDB" id="A0A6A6WP89"/>
<accession>A0A6A6WP89</accession>
<dbReference type="Gene3D" id="3.40.50.720">
    <property type="entry name" value="NAD(P)-binding Rossmann-like Domain"/>
    <property type="match status" value="1"/>
</dbReference>
<dbReference type="SUPFAM" id="SSF51735">
    <property type="entry name" value="NAD(P)-binding Rossmann-fold domains"/>
    <property type="match status" value="1"/>
</dbReference>
<protein>
    <recommendedName>
        <fullName evidence="3">Thioester reductase (TE) domain-containing protein</fullName>
    </recommendedName>
</protein>
<reference evidence="4" key="1">
    <citation type="journal article" date="2020" name="Stud. Mycol.">
        <title>101 Dothideomycetes genomes: a test case for predicting lifestyles and emergence of pathogens.</title>
        <authorList>
            <person name="Haridas S."/>
            <person name="Albert R."/>
            <person name="Binder M."/>
            <person name="Bloem J."/>
            <person name="Labutti K."/>
            <person name="Salamov A."/>
            <person name="Andreopoulos B."/>
            <person name="Baker S."/>
            <person name="Barry K."/>
            <person name="Bills G."/>
            <person name="Bluhm B."/>
            <person name="Cannon C."/>
            <person name="Castanera R."/>
            <person name="Culley D."/>
            <person name="Daum C."/>
            <person name="Ezra D."/>
            <person name="Gonzalez J."/>
            <person name="Henrissat B."/>
            <person name="Kuo A."/>
            <person name="Liang C."/>
            <person name="Lipzen A."/>
            <person name="Lutzoni F."/>
            <person name="Magnuson J."/>
            <person name="Mondo S."/>
            <person name="Nolan M."/>
            <person name="Ohm R."/>
            <person name="Pangilinan J."/>
            <person name="Park H.-J."/>
            <person name="Ramirez L."/>
            <person name="Alfaro M."/>
            <person name="Sun H."/>
            <person name="Tritt A."/>
            <person name="Yoshinaga Y."/>
            <person name="Zwiers L.-H."/>
            <person name="Turgeon B."/>
            <person name="Goodwin S."/>
            <person name="Spatafora J."/>
            <person name="Crous P."/>
            <person name="Grigoriev I."/>
        </authorList>
    </citation>
    <scope>NUCLEOTIDE SEQUENCE</scope>
    <source>
        <strain evidence="4">CBS 109.77</strain>
    </source>
</reference>
<evidence type="ECO:0000313" key="4">
    <source>
        <dbReference type="EMBL" id="KAF2785909.1"/>
    </source>
</evidence>
<keyword evidence="1" id="KW-0596">Phosphopantetheine</keyword>
<keyword evidence="2" id="KW-0597">Phosphoprotein</keyword>
<evidence type="ECO:0000313" key="5">
    <source>
        <dbReference type="Proteomes" id="UP000799757"/>
    </source>
</evidence>
<keyword evidence="5" id="KW-1185">Reference proteome</keyword>
<dbReference type="Proteomes" id="UP000799757">
    <property type="component" value="Unassembled WGS sequence"/>
</dbReference>
<dbReference type="PANTHER" id="PTHR43439:SF2">
    <property type="entry name" value="ENZYME, PUTATIVE (JCVI)-RELATED"/>
    <property type="match status" value="1"/>
</dbReference>
<dbReference type="PANTHER" id="PTHR43439">
    <property type="entry name" value="PHENYLACETATE-COENZYME A LIGASE"/>
    <property type="match status" value="1"/>
</dbReference>
<evidence type="ECO:0000256" key="1">
    <source>
        <dbReference type="ARBA" id="ARBA00022450"/>
    </source>
</evidence>
<evidence type="ECO:0000259" key="3">
    <source>
        <dbReference type="Pfam" id="PF07993"/>
    </source>
</evidence>
<name>A0A6A6WP89_9PLEO</name>
<sequence>MQTLLAHHSKHLPQPTGKAALPTGRNAVAIIGSTGFLGPHIVACLLQKHAGSRIFCLNRSDDGEQRTVSALRGIMGDSISLSQLRFLVADITEPSFGLEEAQINLLAFEVSEIVFNAWNTNWVLPLKQFRPFLTAIRNTIDFCESSATRIRITFVSSICAVGNWPKEHPMQPIIPEDIVWDSRSAMEHGYGESKCVAEQLLARAHQVSGLPVSIVRIGQIGGPSSPAVGAWPRQGWLYSIIRTSKMLGCFPTHVQPLDWIPVDTLAEGIANVVQGRSEHQAVQVFNLVHPEPVPWRLLFSTLQGKFGLRVDLVSLPEWLARLGAGRSKLYGFLTSLGSGREYDMFFHSGKALEVLPEVVPITEDLLVTWLSGWELGRDGLNSKI</sequence>